<dbReference type="AlphaFoldDB" id="A0A0E0E8T9"/>
<organism evidence="3">
    <name type="scientific">Oryza meridionalis</name>
    <dbReference type="NCBI Taxonomy" id="40149"/>
    <lineage>
        <taxon>Eukaryota</taxon>
        <taxon>Viridiplantae</taxon>
        <taxon>Streptophyta</taxon>
        <taxon>Embryophyta</taxon>
        <taxon>Tracheophyta</taxon>
        <taxon>Spermatophyta</taxon>
        <taxon>Magnoliopsida</taxon>
        <taxon>Liliopsida</taxon>
        <taxon>Poales</taxon>
        <taxon>Poaceae</taxon>
        <taxon>BOP clade</taxon>
        <taxon>Oryzoideae</taxon>
        <taxon>Oryzeae</taxon>
        <taxon>Oryzinae</taxon>
        <taxon>Oryza</taxon>
    </lineage>
</organism>
<evidence type="ECO:0000259" key="1">
    <source>
        <dbReference type="Pfam" id="PF12274"/>
    </source>
</evidence>
<feature type="domain" description="PIR2-like helical" evidence="2">
    <location>
        <begin position="8"/>
        <end position="119"/>
    </location>
</feature>
<dbReference type="Pfam" id="PF12274">
    <property type="entry name" value="DUF3615"/>
    <property type="match status" value="1"/>
</dbReference>
<evidence type="ECO:0000313" key="4">
    <source>
        <dbReference type="Proteomes" id="UP000008021"/>
    </source>
</evidence>
<reference evidence="3" key="1">
    <citation type="submission" date="2015-04" db="UniProtKB">
        <authorList>
            <consortium name="EnsemblPlants"/>
        </authorList>
    </citation>
    <scope>IDENTIFICATION</scope>
</reference>
<dbReference type="EnsemblPlants" id="OMERI07G05090.2">
    <property type="protein sequence ID" value="OMERI07G05090.2"/>
    <property type="gene ID" value="OMERI07G05090"/>
</dbReference>
<protein>
    <recommendedName>
        <fullName evidence="5">Thyroglobulin type-1 domain-containing protein</fullName>
    </recommendedName>
</protein>
<evidence type="ECO:0000313" key="3">
    <source>
        <dbReference type="EnsemblPlants" id="OMERI07G05090.2"/>
    </source>
</evidence>
<dbReference type="InterPro" id="IPR046527">
    <property type="entry name" value="PIR2-like_helical"/>
</dbReference>
<sequence length="393" mass="43444">MKRLLLATIHGFYLQAMGRLPTSELCDSYHRSMLMGGHCYGPLDPVSNIIVNTIWYEHNFPASKQFPVAMISTTMLSCIVARSLYGLVSFLCTRYRGLTPDLAMQRLLVTGVSLRAADPNLSPTPSAAIKKRLDFSGCTQVLDNPDTSHIQKSVVEESTPSASVDESYIAAATAGFHGYPLAQQEFLASPTGLLSKLELVSEVLHIQVCVPGSQSASDGQLSPQKLSLLRTILQRCPSSTGKLHQQERIGVNELVSGPVRSLGEKVGDYNPWTLCKARLYDPPTLFFAECGKDGADTCWCVPVIPQKPEAGQVRCIYCEYQGNRILHPAMESFHGRNEFENLFYGSDGSYTNDKLITNSDLEVDWVHGVQDGAIYRDCYPDSDDDEDDWIDIF</sequence>
<dbReference type="Gramene" id="OMERI07G05090.2">
    <property type="protein sequence ID" value="OMERI07G05090.2"/>
    <property type="gene ID" value="OMERI07G05090"/>
</dbReference>
<name>A0A0E0E8T9_9ORYZ</name>
<dbReference type="PANTHER" id="PTHR33120:SF57">
    <property type="entry name" value="PIR2-LIKE HELICAL DOMAIN-CONTAINING PROTEIN"/>
    <property type="match status" value="1"/>
</dbReference>
<dbReference type="Pfam" id="PF20235">
    <property type="entry name" value="PIR2-like_helical"/>
    <property type="match status" value="1"/>
</dbReference>
<proteinExistence type="predicted"/>
<reference evidence="3" key="2">
    <citation type="submission" date="2018-05" db="EMBL/GenBank/DDBJ databases">
        <title>OmerRS3 (Oryza meridionalis Reference Sequence Version 3).</title>
        <authorList>
            <person name="Zhang J."/>
            <person name="Kudrna D."/>
            <person name="Lee S."/>
            <person name="Talag J."/>
            <person name="Welchert J."/>
            <person name="Wing R.A."/>
        </authorList>
    </citation>
    <scope>NUCLEOTIDE SEQUENCE [LARGE SCALE GENOMIC DNA]</scope>
    <source>
        <strain evidence="3">cv. OR44</strain>
    </source>
</reference>
<feature type="domain" description="DUF3615" evidence="1">
    <location>
        <begin position="254"/>
        <end position="328"/>
    </location>
</feature>
<accession>A0A0E0E8T9</accession>
<dbReference type="HOGENOM" id="CLU_011465_0_0_1"/>
<evidence type="ECO:0000259" key="2">
    <source>
        <dbReference type="Pfam" id="PF20235"/>
    </source>
</evidence>
<keyword evidence="4" id="KW-1185">Reference proteome</keyword>
<dbReference type="Proteomes" id="UP000008021">
    <property type="component" value="Chromosome 7"/>
</dbReference>
<dbReference type="PANTHER" id="PTHR33120">
    <property type="entry name" value="EXPRESSED PROTEIN-RELATED"/>
    <property type="match status" value="1"/>
</dbReference>
<evidence type="ECO:0008006" key="5">
    <source>
        <dbReference type="Google" id="ProtNLM"/>
    </source>
</evidence>
<dbReference type="InterPro" id="IPR022059">
    <property type="entry name" value="DUF3615"/>
</dbReference>